<dbReference type="PRINTS" id="PR01415">
    <property type="entry name" value="ANKYRIN"/>
</dbReference>
<evidence type="ECO:0000256" key="12">
    <source>
        <dbReference type="ARBA" id="ARBA00023054"/>
    </source>
</evidence>
<sequence length="840" mass="90860">MEASVSGSTTSSRATRFMMEGVGARVIRGPDWKWGKQDGGEGHVGTVRNFESPEEVVVVWDNGTAANYRCSGAYDLRILDSAPTGVKHEGTMCDTCRQQPIFGIRWKCAECSNYDLCSVCYHGDKHHLRHRFYRISAPGAQRCLVEPRRKSKKQAVRGIFPGARVVRGVDWQWEDQDGGNGRRGKVNEIQDWSAASPRSAAYVVWDNGTKNLYRVGFEGMADLKVVNDVKGQNVYKEHLPLLGELGPGRTGPHGLQVGDQVNVDLDLEIVQSLQHGHGGWTDGMFECLGSTGTVVGIDEDHDIVVTYASGNRWTFNPAVLTKVCSGNMSASGSASGAPGGGFAVGDLVQVCADQERVKALQRGHGEWAEAMAPTLGKIGRVQQIYHDNDLKVEVCNTSWTYNPNAVTKVASSDGSIPGNSSGERLSALLKKLFESHVTGDANEELVKAAANGDAARCAEILARTDGAHADVNGVYGGHTALQAAAQNGHVEVIRTLVEVGAEADAEDRDGDRAAHHAAFGDEPAALRALAAAGADLNARNRRRQTPLHIAVNKGHLGVVRTLLQLGVHPSLQPAALRALAAAGADINARNLGVVRTLIQLGVHTSEHKLSRNYTTWDSPCIQHGASHGMRLGNPGRLISIQIDFYDCIPSSPCYERAQNFKRLICSLLEARVYIGASRLVFLYKILDPHTRLLCVFGLTSSCLHLQQDILNDTAACGRGAVSCGHPLRSPPTTASVKNVGTTTKSAEALVTKISAGRVANWTGIQDEGSYGVLPKQLCRQGKRIQKREHQVSSIRDKNFFQAYELACNKKSNLIINLETCSETMRRRSILLASPLKSNLL</sequence>
<feature type="repeat" description="ANK" evidence="13">
    <location>
        <begin position="542"/>
        <end position="574"/>
    </location>
</feature>
<evidence type="ECO:0000256" key="4">
    <source>
        <dbReference type="ARBA" id="ARBA00012483"/>
    </source>
</evidence>
<dbReference type="SMART" id="SM00291">
    <property type="entry name" value="ZnF_ZZ"/>
    <property type="match status" value="1"/>
</dbReference>
<evidence type="ECO:0000256" key="9">
    <source>
        <dbReference type="ARBA" id="ARBA00022771"/>
    </source>
</evidence>
<dbReference type="PANTHER" id="PTHR24202:SF53">
    <property type="entry name" value="E3 UBIQUITIN-PROTEIN LIGASE MIB1"/>
    <property type="match status" value="1"/>
</dbReference>
<reference evidence="17 18" key="1">
    <citation type="submission" date="2024-06" db="EMBL/GenBank/DDBJ databases">
        <title>A chromosome-level genome assembly of beet webworm, Loxostege sticticalis.</title>
        <authorList>
            <person name="Zhang Y."/>
        </authorList>
    </citation>
    <scope>NUCLEOTIDE SEQUENCE [LARGE SCALE GENOMIC DNA]</scope>
    <source>
        <strain evidence="17">AQ028</strain>
        <tissue evidence="17">Male pupae</tissue>
    </source>
</reference>
<dbReference type="CDD" id="cd02339">
    <property type="entry name" value="ZZ_Mind_bomb"/>
    <property type="match status" value="1"/>
</dbReference>
<keyword evidence="7" id="KW-0479">Metal-binding</keyword>
<evidence type="ECO:0000256" key="13">
    <source>
        <dbReference type="PROSITE-ProRule" id="PRU00023"/>
    </source>
</evidence>
<organism evidence="17 18">
    <name type="scientific">Loxostege sticticalis</name>
    <name type="common">Beet webworm moth</name>
    <dbReference type="NCBI Taxonomy" id="481309"/>
    <lineage>
        <taxon>Eukaryota</taxon>
        <taxon>Metazoa</taxon>
        <taxon>Ecdysozoa</taxon>
        <taxon>Arthropoda</taxon>
        <taxon>Hexapoda</taxon>
        <taxon>Insecta</taxon>
        <taxon>Pterygota</taxon>
        <taxon>Neoptera</taxon>
        <taxon>Endopterygota</taxon>
        <taxon>Lepidoptera</taxon>
        <taxon>Glossata</taxon>
        <taxon>Ditrysia</taxon>
        <taxon>Pyraloidea</taxon>
        <taxon>Crambidae</taxon>
        <taxon>Pyraustinae</taxon>
        <taxon>Loxostege</taxon>
    </lineage>
</organism>
<keyword evidence="11" id="KW-0862">Zinc</keyword>
<protein>
    <recommendedName>
        <fullName evidence="4">RING-type E3 ubiquitin transferase</fullName>
        <ecNumber evidence="4">2.3.2.27</ecNumber>
    </recommendedName>
</protein>
<evidence type="ECO:0000256" key="10">
    <source>
        <dbReference type="ARBA" id="ARBA00022786"/>
    </source>
</evidence>
<evidence type="ECO:0000256" key="7">
    <source>
        <dbReference type="ARBA" id="ARBA00022723"/>
    </source>
</evidence>
<dbReference type="Gene3D" id="3.30.60.90">
    <property type="match status" value="1"/>
</dbReference>
<dbReference type="PROSITE" id="PS51416">
    <property type="entry name" value="MIB_HERC2"/>
    <property type="match status" value="2"/>
</dbReference>
<evidence type="ECO:0000256" key="3">
    <source>
        <dbReference type="ARBA" id="ARBA00004906"/>
    </source>
</evidence>
<dbReference type="InterPro" id="IPR002110">
    <property type="entry name" value="Ankyrin_rpt"/>
</dbReference>
<dbReference type="GO" id="GO:0005737">
    <property type="term" value="C:cytoplasm"/>
    <property type="evidence" value="ECO:0007669"/>
    <property type="project" value="UniProtKB-SubCell"/>
</dbReference>
<dbReference type="SUPFAM" id="SSF159034">
    <property type="entry name" value="Mib/herc2 domain-like"/>
    <property type="match status" value="2"/>
</dbReference>
<comment type="subcellular location">
    <subcellularLocation>
        <location evidence="2">Cytoplasm</location>
    </subcellularLocation>
</comment>
<evidence type="ECO:0000256" key="2">
    <source>
        <dbReference type="ARBA" id="ARBA00004496"/>
    </source>
</evidence>
<comment type="caution">
    <text evidence="17">The sequence shown here is derived from an EMBL/GenBank/DDBJ whole genome shotgun (WGS) entry which is preliminary data.</text>
</comment>
<dbReference type="InterPro" id="IPR000433">
    <property type="entry name" value="Znf_ZZ"/>
</dbReference>
<dbReference type="PANTHER" id="PTHR24202">
    <property type="entry name" value="E3 UBIQUITIN-PROTEIN LIGASE MIB2"/>
    <property type="match status" value="1"/>
</dbReference>
<dbReference type="InterPro" id="IPR036770">
    <property type="entry name" value="Ankyrin_rpt-contain_sf"/>
</dbReference>
<evidence type="ECO:0000313" key="18">
    <source>
        <dbReference type="Proteomes" id="UP001549921"/>
    </source>
</evidence>
<proteinExistence type="predicted"/>
<evidence type="ECO:0000256" key="5">
    <source>
        <dbReference type="ARBA" id="ARBA00022490"/>
    </source>
</evidence>
<dbReference type="PROSITE" id="PS50297">
    <property type="entry name" value="ANK_REP_REGION"/>
    <property type="match status" value="2"/>
</dbReference>
<evidence type="ECO:0000256" key="1">
    <source>
        <dbReference type="ARBA" id="ARBA00000900"/>
    </source>
</evidence>
<comment type="pathway">
    <text evidence="3">Protein modification; protein ubiquitination.</text>
</comment>
<keyword evidence="6" id="KW-0808">Transferase</keyword>
<dbReference type="SUPFAM" id="SSF48403">
    <property type="entry name" value="Ankyrin repeat"/>
    <property type="match status" value="1"/>
</dbReference>
<dbReference type="InterPro" id="IPR010606">
    <property type="entry name" value="Mib_Herc2"/>
</dbReference>
<dbReference type="Pfam" id="PF18346">
    <property type="entry name" value="SH3_15"/>
    <property type="match status" value="2"/>
</dbReference>
<dbReference type="GO" id="GO:0008270">
    <property type="term" value="F:zinc ion binding"/>
    <property type="evidence" value="ECO:0007669"/>
    <property type="project" value="UniProtKB-KW"/>
</dbReference>
<feature type="repeat" description="ANK" evidence="13">
    <location>
        <begin position="509"/>
        <end position="541"/>
    </location>
</feature>
<dbReference type="Pfam" id="PF12796">
    <property type="entry name" value="Ank_2"/>
    <property type="match status" value="1"/>
</dbReference>
<dbReference type="PROSITE" id="PS01357">
    <property type="entry name" value="ZF_ZZ_1"/>
    <property type="match status" value="1"/>
</dbReference>
<evidence type="ECO:0000259" key="15">
    <source>
        <dbReference type="PROSITE" id="PS50135"/>
    </source>
</evidence>
<gene>
    <name evidence="17" type="ORF">ABMA28_013627</name>
</gene>
<dbReference type="Gene3D" id="2.30.30.40">
    <property type="entry name" value="SH3 Domains"/>
    <property type="match status" value="2"/>
</dbReference>
<dbReference type="Pfam" id="PF00569">
    <property type="entry name" value="ZZ"/>
    <property type="match status" value="1"/>
</dbReference>
<dbReference type="SUPFAM" id="SSF57850">
    <property type="entry name" value="RING/U-box"/>
    <property type="match status" value="1"/>
</dbReference>
<keyword evidence="8" id="KW-0677">Repeat</keyword>
<evidence type="ECO:0000256" key="6">
    <source>
        <dbReference type="ARBA" id="ARBA00022679"/>
    </source>
</evidence>
<feature type="domain" description="MIB/HERC2" evidence="16">
    <location>
        <begin position="14"/>
        <end position="82"/>
    </location>
</feature>
<dbReference type="AlphaFoldDB" id="A0ABD0TIZ5"/>
<keyword evidence="9 14" id="KW-0863">Zinc-finger</keyword>
<dbReference type="InterPro" id="IPR040847">
    <property type="entry name" value="SH3_15"/>
</dbReference>
<name>A0ABD0TIZ5_LOXSC</name>
<dbReference type="PROSITE" id="PS50088">
    <property type="entry name" value="ANK_REPEAT"/>
    <property type="match status" value="3"/>
</dbReference>
<evidence type="ECO:0000256" key="8">
    <source>
        <dbReference type="ARBA" id="ARBA00022737"/>
    </source>
</evidence>
<dbReference type="EC" id="2.3.2.27" evidence="4"/>
<feature type="domain" description="ZZ-type" evidence="15">
    <location>
        <begin position="88"/>
        <end position="140"/>
    </location>
</feature>
<dbReference type="Pfam" id="PF00023">
    <property type="entry name" value="Ank"/>
    <property type="match status" value="1"/>
</dbReference>
<keyword evidence="5" id="KW-0963">Cytoplasm</keyword>
<evidence type="ECO:0000256" key="11">
    <source>
        <dbReference type="ARBA" id="ARBA00022833"/>
    </source>
</evidence>
<dbReference type="FunFam" id="2.30.30.40:FF:000090">
    <property type="entry name" value="E3 ubiquitin-protein ligase MIB1 isoform X1"/>
    <property type="match status" value="1"/>
</dbReference>
<evidence type="ECO:0000256" key="14">
    <source>
        <dbReference type="PROSITE-ProRule" id="PRU00228"/>
    </source>
</evidence>
<dbReference type="InterPro" id="IPR037252">
    <property type="entry name" value="Mib_Herc2_sf"/>
</dbReference>
<dbReference type="GO" id="GO:0061630">
    <property type="term" value="F:ubiquitin protein ligase activity"/>
    <property type="evidence" value="ECO:0007669"/>
    <property type="project" value="UniProtKB-EC"/>
</dbReference>
<dbReference type="FunFam" id="2.30.30.40:FF:000054">
    <property type="entry name" value="Putative e3 ubiquitin-protein ligase mind-bomb"/>
    <property type="match status" value="1"/>
</dbReference>
<evidence type="ECO:0000313" key="17">
    <source>
        <dbReference type="EMBL" id="KAL0849303.1"/>
    </source>
</evidence>
<accession>A0ABD0TIZ5</accession>
<dbReference type="FunFam" id="3.30.60.90:FF:000005">
    <property type="entry name" value="Putative E3 ubiquitin-protein ligase mib1"/>
    <property type="match status" value="1"/>
</dbReference>
<dbReference type="Proteomes" id="UP001549921">
    <property type="component" value="Unassembled WGS sequence"/>
</dbReference>
<dbReference type="Pfam" id="PF06701">
    <property type="entry name" value="MIB_HERC2"/>
    <property type="match status" value="2"/>
</dbReference>
<feature type="domain" description="MIB/HERC2" evidence="16">
    <location>
        <begin position="151"/>
        <end position="229"/>
    </location>
</feature>
<keyword evidence="12" id="KW-0175">Coiled coil</keyword>
<dbReference type="EMBL" id="JBEDNZ010000004">
    <property type="protein sequence ID" value="KAL0849303.1"/>
    <property type="molecule type" value="Genomic_DNA"/>
</dbReference>
<keyword evidence="10" id="KW-0833">Ubl conjugation pathway</keyword>
<feature type="repeat" description="ANK" evidence="13">
    <location>
        <begin position="476"/>
        <end position="508"/>
    </location>
</feature>
<dbReference type="SMART" id="SM00248">
    <property type="entry name" value="ANK"/>
    <property type="match status" value="3"/>
</dbReference>
<keyword evidence="13" id="KW-0040">ANK repeat</keyword>
<dbReference type="PROSITE" id="PS50135">
    <property type="entry name" value="ZF_ZZ_2"/>
    <property type="match status" value="1"/>
</dbReference>
<dbReference type="InterPro" id="IPR042056">
    <property type="entry name" value="MIB1/2_ZZ"/>
</dbReference>
<comment type="catalytic activity">
    <reaction evidence="1">
        <text>S-ubiquitinyl-[E2 ubiquitin-conjugating enzyme]-L-cysteine + [acceptor protein]-L-lysine = [E2 ubiquitin-conjugating enzyme]-L-cysteine + N(6)-ubiquitinyl-[acceptor protein]-L-lysine.</text>
        <dbReference type="EC" id="2.3.2.27"/>
    </reaction>
</comment>
<dbReference type="InterPro" id="IPR043145">
    <property type="entry name" value="Znf_ZZ_sf"/>
</dbReference>
<evidence type="ECO:0000259" key="16">
    <source>
        <dbReference type="PROSITE" id="PS51416"/>
    </source>
</evidence>
<dbReference type="Gene3D" id="1.25.40.20">
    <property type="entry name" value="Ankyrin repeat-containing domain"/>
    <property type="match status" value="1"/>
</dbReference>